<dbReference type="GO" id="GO:0010506">
    <property type="term" value="P:regulation of autophagy"/>
    <property type="evidence" value="ECO:0007669"/>
    <property type="project" value="InterPro"/>
</dbReference>
<organism evidence="8 9">
    <name type="scientific">Torulaspora globosa</name>
    <dbReference type="NCBI Taxonomy" id="48254"/>
    <lineage>
        <taxon>Eukaryota</taxon>
        <taxon>Fungi</taxon>
        <taxon>Dikarya</taxon>
        <taxon>Ascomycota</taxon>
        <taxon>Saccharomycotina</taxon>
        <taxon>Saccharomycetes</taxon>
        <taxon>Saccharomycetales</taxon>
        <taxon>Saccharomycetaceae</taxon>
        <taxon>Torulaspora</taxon>
    </lineage>
</organism>
<feature type="compositionally biased region" description="Pro residues" evidence="6">
    <location>
        <begin position="363"/>
        <end position="379"/>
    </location>
</feature>
<evidence type="ECO:0000313" key="8">
    <source>
        <dbReference type="EMBL" id="QLL33352.1"/>
    </source>
</evidence>
<gene>
    <name evidence="8" type="ORF">HG536_0E02630</name>
</gene>
<feature type="compositionally biased region" description="Basic residues" evidence="6">
    <location>
        <begin position="438"/>
        <end position="450"/>
    </location>
</feature>
<feature type="domain" description="Protein kinase" evidence="7">
    <location>
        <begin position="18"/>
        <end position="336"/>
    </location>
</feature>
<keyword evidence="5" id="KW-0067">ATP-binding</keyword>
<dbReference type="GO" id="GO:0016020">
    <property type="term" value="C:membrane"/>
    <property type="evidence" value="ECO:0007669"/>
    <property type="project" value="TreeGrafter"/>
</dbReference>
<dbReference type="GeneID" id="59326548"/>
<dbReference type="FunFam" id="1.10.510.10:FF:000942">
    <property type="entry name" value="Serine/threonine-protein kinase KSP1"/>
    <property type="match status" value="1"/>
</dbReference>
<dbReference type="Pfam" id="PF00069">
    <property type="entry name" value="Pkinase"/>
    <property type="match status" value="1"/>
</dbReference>
<dbReference type="GO" id="GO:0005776">
    <property type="term" value="C:autophagosome"/>
    <property type="evidence" value="ECO:0007669"/>
    <property type="project" value="TreeGrafter"/>
</dbReference>
<dbReference type="EC" id="2.7.11.1" evidence="1"/>
<feature type="compositionally biased region" description="Polar residues" evidence="6">
    <location>
        <begin position="389"/>
        <end position="403"/>
    </location>
</feature>
<keyword evidence="3" id="KW-0547">Nucleotide-binding</keyword>
<evidence type="ECO:0000256" key="5">
    <source>
        <dbReference type="ARBA" id="ARBA00022840"/>
    </source>
</evidence>
<dbReference type="RefSeq" id="XP_037140026.1">
    <property type="nucleotide sequence ID" value="XM_037284130.1"/>
</dbReference>
<evidence type="ECO:0000256" key="1">
    <source>
        <dbReference type="ARBA" id="ARBA00012513"/>
    </source>
</evidence>
<dbReference type="OrthoDB" id="4062651at2759"/>
<dbReference type="Gene3D" id="3.30.200.20">
    <property type="entry name" value="Phosphorylase Kinase, domain 1"/>
    <property type="match status" value="1"/>
</dbReference>
<keyword evidence="4" id="KW-0418">Kinase</keyword>
<keyword evidence="2" id="KW-0808">Transferase</keyword>
<feature type="region of interest" description="Disordered" evidence="6">
    <location>
        <begin position="359"/>
        <end position="469"/>
    </location>
</feature>
<dbReference type="PANTHER" id="PTHR24348:SF22">
    <property type="entry name" value="NON-SPECIFIC SERINE_THREONINE PROTEIN KINASE"/>
    <property type="match status" value="1"/>
</dbReference>
<dbReference type="GO" id="GO:0005829">
    <property type="term" value="C:cytosol"/>
    <property type="evidence" value="ECO:0007669"/>
    <property type="project" value="TreeGrafter"/>
</dbReference>
<dbReference type="SMART" id="SM00220">
    <property type="entry name" value="S_TKc"/>
    <property type="match status" value="1"/>
</dbReference>
<feature type="region of interest" description="Disordered" evidence="6">
    <location>
        <begin position="570"/>
        <end position="650"/>
    </location>
</feature>
<sequence>MSLDYEVYKEGGLLNDRYQKIEDISEGSYGYVSLAKDIERKKLVAVKFIFKLEKEPSVDEDGAAGEEEGARDCDDVVKSANSSVEKRVQLAKHRESMISSNVRSRLSENICFEAAYEIEIQRMIGNEHRNVVKLLDFFDSYIILEYCSGGDLYEAIKGDLIPRKTREITHILTQIIEAIQYVHSKGIYHRDVKPENILISNLFDWTIKLSDWGLATTHPTSLDRSVGSERYMAPELFESNLDLAERKEPYQCDKVDVWSIGIVFLNIVFSKNPFSVANQTDKAFCYFAANREALFDVFSTMSLDFFQVLRYSLTIDPANRDLKKMRRELDNLSEYTLDDEYYNSLQDNDVAIYDEEPRHAPAYVPPSSAPAPVSLPTPPSSSTGKNGKRLQSASSSIPKQTDSFVHAEQNIVDKKSSPIAASTTNGKTEEKEKERARSVPKFKFRKRSHVQRNDSPNQNQPHSYANGKTIKNRNYNHYNNFSHFGNNYNYNQKNYFFNGADKPKIVKHSRKPLGIPTPNTYINNYFNDYHKNKEQHGSESNDYNGFNTRDFFTPPSVNNRYMEGIFSHNYVNKHNNNNNNNNNSSNNNNNNNNTNKNHYFPQFGTSGSKGKQPRRPSSGNRVAAPKTKNPNTSTTSTSVPAYHSPGKYIPPNVRNHYTNQYQSHVPNISAVLDTHTYHEQYANADNGKNETTSKGDLDDVLFTLEESDDFLRDINDLSLHDAPVSSHGTDLHGALQNDLPDLLKSPEPPRLQLTGAENPFAAQILNGGNDGKPLVANQHLNAGTSEHKYKPGIYVPPHHRKSFSSTTAANEVTLSVGQNMYDYSALSDSRRPSASIQQYQAPFMPSLKNHSTTTTALQDKDVFAQTDNDAIIFSEDESDDNGEDSRGMKTVFGPYTIYNNGEMSYNTVRAGRKSSTVQSEAVGSLEQYKNNWLMLQQQQD</sequence>
<evidence type="ECO:0000259" key="7">
    <source>
        <dbReference type="PROSITE" id="PS50011"/>
    </source>
</evidence>
<dbReference type="InterPro" id="IPR008271">
    <property type="entry name" value="Ser/Thr_kinase_AS"/>
</dbReference>
<accession>A0A7G3ZIL6</accession>
<dbReference type="InterPro" id="IPR045269">
    <property type="entry name" value="Atg1-like"/>
</dbReference>
<evidence type="ECO:0000313" key="9">
    <source>
        <dbReference type="Proteomes" id="UP000515788"/>
    </source>
</evidence>
<dbReference type="AlphaFoldDB" id="A0A7G3ZIL6"/>
<dbReference type="GO" id="GO:0000045">
    <property type="term" value="P:autophagosome assembly"/>
    <property type="evidence" value="ECO:0007669"/>
    <property type="project" value="TreeGrafter"/>
</dbReference>
<keyword evidence="9" id="KW-1185">Reference proteome</keyword>
<dbReference type="PANTHER" id="PTHR24348">
    <property type="entry name" value="SERINE/THREONINE-PROTEIN KINASE UNC-51-RELATED"/>
    <property type="match status" value="1"/>
</dbReference>
<protein>
    <recommendedName>
        <fullName evidence="1">non-specific serine/threonine protein kinase</fullName>
        <ecNumber evidence="1">2.7.11.1</ecNumber>
    </recommendedName>
</protein>
<dbReference type="EMBL" id="CP059250">
    <property type="protein sequence ID" value="QLL33352.1"/>
    <property type="molecule type" value="Genomic_DNA"/>
</dbReference>
<name>A0A7G3ZIL6_9SACH</name>
<evidence type="ECO:0000256" key="4">
    <source>
        <dbReference type="ARBA" id="ARBA00022777"/>
    </source>
</evidence>
<feature type="compositionally biased region" description="Low complexity" evidence="6">
    <location>
        <begin position="572"/>
        <end position="598"/>
    </location>
</feature>
<proteinExistence type="predicted"/>
<feature type="compositionally biased region" description="Basic and acidic residues" evidence="6">
    <location>
        <begin position="427"/>
        <end position="437"/>
    </location>
</feature>
<dbReference type="Gene3D" id="1.10.510.10">
    <property type="entry name" value="Transferase(Phosphotransferase) domain 1"/>
    <property type="match status" value="1"/>
</dbReference>
<feature type="compositionally biased region" description="Polar residues" evidence="6">
    <location>
        <begin position="603"/>
        <end position="620"/>
    </location>
</feature>
<evidence type="ECO:0000256" key="2">
    <source>
        <dbReference type="ARBA" id="ARBA00022679"/>
    </source>
</evidence>
<feature type="compositionally biased region" description="Polar residues" evidence="6">
    <location>
        <begin position="453"/>
        <end position="463"/>
    </location>
</feature>
<dbReference type="InterPro" id="IPR011009">
    <property type="entry name" value="Kinase-like_dom_sf"/>
</dbReference>
<dbReference type="Proteomes" id="UP000515788">
    <property type="component" value="Chromosome 5"/>
</dbReference>
<dbReference type="KEGG" id="tgb:HG536_0E02630"/>
<dbReference type="PROSITE" id="PS50011">
    <property type="entry name" value="PROTEIN_KINASE_DOM"/>
    <property type="match status" value="1"/>
</dbReference>
<evidence type="ECO:0000256" key="3">
    <source>
        <dbReference type="ARBA" id="ARBA00022741"/>
    </source>
</evidence>
<reference evidence="8 9" key="1">
    <citation type="submission" date="2020-06" db="EMBL/GenBank/DDBJ databases">
        <title>The yeast mating-type switching endonuclease HO is a domesticated member of an unorthodox homing genetic element family.</title>
        <authorList>
            <person name="Coughlan A.Y."/>
            <person name="Lombardi L."/>
            <person name="Braun-Galleani S."/>
            <person name="Martos A.R."/>
            <person name="Galeote V."/>
            <person name="Bigey F."/>
            <person name="Dequin S."/>
            <person name="Byrne K.P."/>
            <person name="Wolfe K.H."/>
        </authorList>
    </citation>
    <scope>NUCLEOTIDE SEQUENCE [LARGE SCALE GENOMIC DNA]</scope>
    <source>
        <strain evidence="8 9">CBS764</strain>
    </source>
</reference>
<dbReference type="InterPro" id="IPR000719">
    <property type="entry name" value="Prot_kinase_dom"/>
</dbReference>
<dbReference type="GO" id="GO:0000407">
    <property type="term" value="C:phagophore assembly site"/>
    <property type="evidence" value="ECO:0007669"/>
    <property type="project" value="TreeGrafter"/>
</dbReference>
<dbReference type="GO" id="GO:0005524">
    <property type="term" value="F:ATP binding"/>
    <property type="evidence" value="ECO:0007669"/>
    <property type="project" value="UniProtKB-KW"/>
</dbReference>
<feature type="compositionally biased region" description="Low complexity" evidence="6">
    <location>
        <begin position="625"/>
        <end position="638"/>
    </location>
</feature>
<dbReference type="GO" id="GO:0004674">
    <property type="term" value="F:protein serine/threonine kinase activity"/>
    <property type="evidence" value="ECO:0007669"/>
    <property type="project" value="UniProtKB-EC"/>
</dbReference>
<dbReference type="PROSITE" id="PS00108">
    <property type="entry name" value="PROTEIN_KINASE_ST"/>
    <property type="match status" value="1"/>
</dbReference>
<evidence type="ECO:0000256" key="6">
    <source>
        <dbReference type="SAM" id="MobiDB-lite"/>
    </source>
</evidence>
<dbReference type="SUPFAM" id="SSF56112">
    <property type="entry name" value="Protein kinase-like (PK-like)"/>
    <property type="match status" value="1"/>
</dbReference>